<organism evidence="1 2">
    <name type="scientific">Zopfia rhizophila CBS 207.26</name>
    <dbReference type="NCBI Taxonomy" id="1314779"/>
    <lineage>
        <taxon>Eukaryota</taxon>
        <taxon>Fungi</taxon>
        <taxon>Dikarya</taxon>
        <taxon>Ascomycota</taxon>
        <taxon>Pezizomycotina</taxon>
        <taxon>Dothideomycetes</taxon>
        <taxon>Dothideomycetes incertae sedis</taxon>
        <taxon>Zopfiaceae</taxon>
        <taxon>Zopfia</taxon>
    </lineage>
</organism>
<sequence>MASPGSPVRAPDHIKSLLSRLHEESEKQEASITPDQYAPVINLYKQDPVAGSKALDELMRDKFIALEKDKADFVYQMIVSSGAKYVVEAGTSFGVSTIYLALGVAEVEKMTGGMGKVIGTEKERTKAEKARGYWRECGEEVESRIELREGDLVSTLASNLETVDLLLLDIWPPVALPALKAVLPKLRPGALVLTDNTIQAEHRYQELLSVLRDPKGDFRSSTLPFKGGFEVSVYVPRSR</sequence>
<reference evidence="1" key="1">
    <citation type="journal article" date="2020" name="Stud. Mycol.">
        <title>101 Dothideomycetes genomes: a test case for predicting lifestyles and emergence of pathogens.</title>
        <authorList>
            <person name="Haridas S."/>
            <person name="Albert R."/>
            <person name="Binder M."/>
            <person name="Bloem J."/>
            <person name="Labutti K."/>
            <person name="Salamov A."/>
            <person name="Andreopoulos B."/>
            <person name="Baker S."/>
            <person name="Barry K."/>
            <person name="Bills G."/>
            <person name="Bluhm B."/>
            <person name="Cannon C."/>
            <person name="Castanera R."/>
            <person name="Culley D."/>
            <person name="Daum C."/>
            <person name="Ezra D."/>
            <person name="Gonzalez J."/>
            <person name="Henrissat B."/>
            <person name="Kuo A."/>
            <person name="Liang C."/>
            <person name="Lipzen A."/>
            <person name="Lutzoni F."/>
            <person name="Magnuson J."/>
            <person name="Mondo S."/>
            <person name="Nolan M."/>
            <person name="Ohm R."/>
            <person name="Pangilinan J."/>
            <person name="Park H.-J."/>
            <person name="Ramirez L."/>
            <person name="Alfaro M."/>
            <person name="Sun H."/>
            <person name="Tritt A."/>
            <person name="Yoshinaga Y."/>
            <person name="Zwiers L.-H."/>
            <person name="Turgeon B."/>
            <person name="Goodwin S."/>
            <person name="Spatafora J."/>
            <person name="Crous P."/>
            <person name="Grigoriev I."/>
        </authorList>
    </citation>
    <scope>NUCLEOTIDE SEQUENCE</scope>
    <source>
        <strain evidence="1">CBS 207.26</strain>
    </source>
</reference>
<dbReference type="Pfam" id="PF13578">
    <property type="entry name" value="Methyltransf_24"/>
    <property type="match status" value="1"/>
</dbReference>
<dbReference type="CDD" id="cd02440">
    <property type="entry name" value="AdoMet_MTases"/>
    <property type="match status" value="1"/>
</dbReference>
<protein>
    <submittedName>
        <fullName evidence="1">S-adenosyl-L-methionine-dependent methyltransferase</fullName>
    </submittedName>
</protein>
<dbReference type="PANTHER" id="PTHR43167">
    <property type="entry name" value="PUTATIVE (AFU_ORTHOLOGUE AFUA_6G01830)-RELATED"/>
    <property type="match status" value="1"/>
</dbReference>
<dbReference type="SUPFAM" id="SSF53335">
    <property type="entry name" value="S-adenosyl-L-methionine-dependent methyltransferases"/>
    <property type="match status" value="1"/>
</dbReference>
<dbReference type="AlphaFoldDB" id="A0A6A6E1N9"/>
<name>A0A6A6E1N9_9PEZI</name>
<keyword evidence="1" id="KW-0808">Transferase</keyword>
<proteinExistence type="predicted"/>
<dbReference type="Proteomes" id="UP000800200">
    <property type="component" value="Unassembled WGS sequence"/>
</dbReference>
<gene>
    <name evidence="1" type="ORF">K469DRAFT_577876</name>
</gene>
<evidence type="ECO:0000313" key="1">
    <source>
        <dbReference type="EMBL" id="KAF2185123.1"/>
    </source>
</evidence>
<dbReference type="OrthoDB" id="4863010at2759"/>
<dbReference type="GO" id="GO:0032259">
    <property type="term" value="P:methylation"/>
    <property type="evidence" value="ECO:0007669"/>
    <property type="project" value="UniProtKB-KW"/>
</dbReference>
<keyword evidence="1" id="KW-0489">Methyltransferase</keyword>
<dbReference type="EMBL" id="ML994635">
    <property type="protein sequence ID" value="KAF2185123.1"/>
    <property type="molecule type" value="Genomic_DNA"/>
</dbReference>
<dbReference type="PANTHER" id="PTHR43167:SF1">
    <property type="entry name" value="PUTATIVE (AFU_ORTHOLOGUE AFUA_6G01830)-RELATED"/>
    <property type="match status" value="1"/>
</dbReference>
<keyword evidence="2" id="KW-1185">Reference proteome</keyword>
<dbReference type="Gene3D" id="3.40.50.150">
    <property type="entry name" value="Vaccinia Virus protein VP39"/>
    <property type="match status" value="1"/>
</dbReference>
<accession>A0A6A6E1N9</accession>
<dbReference type="GO" id="GO:0008168">
    <property type="term" value="F:methyltransferase activity"/>
    <property type="evidence" value="ECO:0007669"/>
    <property type="project" value="UniProtKB-KW"/>
</dbReference>
<evidence type="ECO:0000313" key="2">
    <source>
        <dbReference type="Proteomes" id="UP000800200"/>
    </source>
</evidence>
<dbReference type="InterPro" id="IPR029063">
    <property type="entry name" value="SAM-dependent_MTases_sf"/>
</dbReference>